<accession>A0ABT6B5P4</accession>
<protein>
    <submittedName>
        <fullName evidence="2">Uncharacterized protein</fullName>
    </submittedName>
</protein>
<sequence>DGVFKGGTEIIAVHQFGHWGLLWQRVQGWGTAWRGPEASIRYLDANCILSTVFEKSEGMPRYKKSEARGLALPISGNHRDQGRKHRPAR</sequence>
<evidence type="ECO:0000313" key="2">
    <source>
        <dbReference type="EMBL" id="MDF3839998.1"/>
    </source>
</evidence>
<organism evidence="2 3">
    <name type="scientific">Cupriavidus basilensis</name>
    <dbReference type="NCBI Taxonomy" id="68895"/>
    <lineage>
        <taxon>Bacteria</taxon>
        <taxon>Pseudomonadati</taxon>
        <taxon>Pseudomonadota</taxon>
        <taxon>Betaproteobacteria</taxon>
        <taxon>Burkholderiales</taxon>
        <taxon>Burkholderiaceae</taxon>
        <taxon>Cupriavidus</taxon>
    </lineage>
</organism>
<name>A0ABT6B5P4_9BURK</name>
<evidence type="ECO:0000256" key="1">
    <source>
        <dbReference type="SAM" id="MobiDB-lite"/>
    </source>
</evidence>
<feature type="region of interest" description="Disordered" evidence="1">
    <location>
        <begin position="67"/>
        <end position="89"/>
    </location>
</feature>
<dbReference type="EMBL" id="JARJLM010000725">
    <property type="protein sequence ID" value="MDF3839998.1"/>
    <property type="molecule type" value="Genomic_DNA"/>
</dbReference>
<evidence type="ECO:0000313" key="3">
    <source>
        <dbReference type="Proteomes" id="UP001216674"/>
    </source>
</evidence>
<gene>
    <name evidence="2" type="ORF">P3W85_44810</name>
</gene>
<dbReference type="Proteomes" id="UP001216674">
    <property type="component" value="Unassembled WGS sequence"/>
</dbReference>
<comment type="caution">
    <text evidence="2">The sequence shown here is derived from an EMBL/GenBank/DDBJ whole genome shotgun (WGS) entry which is preliminary data.</text>
</comment>
<reference evidence="2 3" key="1">
    <citation type="submission" date="2023-03" db="EMBL/GenBank/DDBJ databases">
        <title>Draft assemblies of triclosan tolerant bacteria isolated from returned activated sludge.</title>
        <authorList>
            <person name="Van Hamelsveld S."/>
        </authorList>
    </citation>
    <scope>NUCLEOTIDE SEQUENCE [LARGE SCALE GENOMIC DNA]</scope>
    <source>
        <strain evidence="2 3">GW210010_S58</strain>
    </source>
</reference>
<proteinExistence type="predicted"/>
<feature type="non-terminal residue" evidence="2">
    <location>
        <position position="1"/>
    </location>
</feature>
<dbReference type="RefSeq" id="WP_276269566.1">
    <property type="nucleotide sequence ID" value="NZ_JARJLM010000725.1"/>
</dbReference>
<keyword evidence="3" id="KW-1185">Reference proteome</keyword>